<protein>
    <submittedName>
        <fullName evidence="4">Indolepyruvate oxidoreductase subunit IorA</fullName>
    </submittedName>
</protein>
<evidence type="ECO:0000256" key="1">
    <source>
        <dbReference type="ARBA" id="ARBA00022723"/>
    </source>
</evidence>
<evidence type="ECO:0000256" key="2">
    <source>
        <dbReference type="SAM" id="MobiDB-lite"/>
    </source>
</evidence>
<dbReference type="InterPro" id="IPR011766">
    <property type="entry name" value="TPP_enzyme_TPP-bd"/>
</dbReference>
<dbReference type="PANTHER" id="PTHR43710:SF5">
    <property type="entry name" value="INDOLEPYRUVATE FERREDOXIN OXIDOREDUCTASE ALPHA SUBUNIT"/>
    <property type="match status" value="1"/>
</dbReference>
<name>A0A2T5G5B2_HYDSH</name>
<dbReference type="InterPro" id="IPR045025">
    <property type="entry name" value="HACL1-like"/>
</dbReference>
<dbReference type="GO" id="GO:0003824">
    <property type="term" value="F:catalytic activity"/>
    <property type="evidence" value="ECO:0007669"/>
    <property type="project" value="InterPro"/>
</dbReference>
<evidence type="ECO:0000259" key="3">
    <source>
        <dbReference type="Pfam" id="PF02775"/>
    </source>
</evidence>
<evidence type="ECO:0000313" key="4">
    <source>
        <dbReference type="EMBL" id="PTQ51366.1"/>
    </source>
</evidence>
<organism evidence="4 5">
    <name type="scientific">Hydrogenibacillus schlegelii</name>
    <name type="common">Bacillus schlegelii</name>
    <dbReference type="NCBI Taxonomy" id="1484"/>
    <lineage>
        <taxon>Bacteria</taxon>
        <taxon>Bacillati</taxon>
        <taxon>Bacillota</taxon>
        <taxon>Bacilli</taxon>
        <taxon>Bacillales</taxon>
        <taxon>Bacillales Family X. Incertae Sedis</taxon>
        <taxon>Hydrogenibacillus</taxon>
    </lineage>
</organism>
<proteinExistence type="predicted"/>
<evidence type="ECO:0000313" key="5">
    <source>
        <dbReference type="Proteomes" id="UP000244180"/>
    </source>
</evidence>
<gene>
    <name evidence="4" type="ORF">HSCHL_1359</name>
</gene>
<comment type="caution">
    <text evidence="4">The sequence shown here is derived from an EMBL/GenBank/DDBJ whole genome shotgun (WGS) entry which is preliminary data.</text>
</comment>
<accession>A0A2T5G5B2</accession>
<keyword evidence="4" id="KW-0670">Pyruvate</keyword>
<dbReference type="CDD" id="cd02008">
    <property type="entry name" value="TPP_IOR_alpha"/>
    <property type="match status" value="1"/>
</dbReference>
<dbReference type="Pfam" id="PF02775">
    <property type="entry name" value="TPP_enzyme_C"/>
    <property type="match status" value="1"/>
</dbReference>
<dbReference type="AlphaFoldDB" id="A0A2T5G5B2"/>
<feature type="domain" description="Thiamine pyrophosphate enzyme TPP-binding" evidence="3">
    <location>
        <begin position="447"/>
        <end position="581"/>
    </location>
</feature>
<reference evidence="4 5" key="1">
    <citation type="submission" date="2017-08" db="EMBL/GenBank/DDBJ databases">
        <title>Burning lignite coal seam in the remote Altai Mountains harbors a hydrogen-driven thermophilic microbial community.</title>
        <authorList>
            <person name="Kadnikov V.V."/>
            <person name="Mardanov A.V."/>
            <person name="Ivasenko D."/>
            <person name="Beletsky A.V."/>
            <person name="Karnachuk O.V."/>
            <person name="Ravin N.V."/>
        </authorList>
    </citation>
    <scope>NUCLEOTIDE SEQUENCE [LARGE SCALE GENOMIC DNA]</scope>
    <source>
        <strain evidence="4">AL33</strain>
    </source>
</reference>
<keyword evidence="1" id="KW-0479">Metal-binding</keyword>
<dbReference type="EMBL" id="PEBV01000046">
    <property type="protein sequence ID" value="PTQ51366.1"/>
    <property type="molecule type" value="Genomic_DNA"/>
</dbReference>
<feature type="region of interest" description="Disordered" evidence="2">
    <location>
        <begin position="217"/>
        <end position="240"/>
    </location>
</feature>
<dbReference type="GO" id="GO:0030976">
    <property type="term" value="F:thiamine pyrophosphate binding"/>
    <property type="evidence" value="ECO:0007669"/>
    <property type="project" value="InterPro"/>
</dbReference>
<dbReference type="SUPFAM" id="SSF52518">
    <property type="entry name" value="Thiamin diphosphate-binding fold (THDP-binding)"/>
    <property type="match status" value="2"/>
</dbReference>
<dbReference type="RefSeq" id="WP_273000673.1">
    <property type="nucleotide sequence ID" value="NZ_PEBV01000046.1"/>
</dbReference>
<sequence>MQKVLTAPHAYTPAEIEQLRYGEGEVLYGDGALVVLKSLLQAGISYLGGYPGSPTANLIDAMADAYEPVLEPLGVYVESSANEASAAAMLTASAFAEVRGAVTWKVLGNSVASDVLDHITAIGVKDGAMIIVGEDYGASSTSVAMRSLPWAMKSGIPVIDPRGDLQRLSELIMEGMEMSKLSNLPVALLLRPQLSHTHGFIRTKDNRRAPYNMREKLSQIPKDPSKTPLPPNTQQHERSKYTERLPRVERFVLERKLNERFGSPQAKIGLITHGFTFNTLMRILSIYGLADEDGKVDARLDILQLNVIFPLSEKQLLEFMTEKDVVLLIEEGKPNLIEHHIRSILHRNRLGIEFYGQDLVPDVGELTPDRLFPAIAQFLMRVLPEKAEMIRQKTDAHLSRKVLAEQALDPVTPRVPTFCVGCPERPVFSQMKILEEIEGKVDFHAGDVGCYGMAGLAPFWMADSNIGMGAGLAAAAALSEMAEQKVLSVIGDGTLWHSGLNTSVVNALYNNQNATYIVLDNGWTAMTGHHENPTTGQTLTGQKTKVVMTIEEALKGLGVKKVVKENPYNFKRFTRQLKKLRDDAGGGLRVLISEAECMLSKQRRERPLRQKAIKDGKRVVVERLGVDEEVCVGDHACIRFNGCPSLTLAEPPTPLRKGKIAHIDHHCVGCGVCGEVAQAAWLCPSFYKVSVVHNTSWYERMIEKISSLFVRVKAV</sequence>
<dbReference type="Gene3D" id="3.40.50.970">
    <property type="match status" value="2"/>
</dbReference>
<dbReference type="Proteomes" id="UP000244180">
    <property type="component" value="Unassembled WGS sequence"/>
</dbReference>
<dbReference type="PANTHER" id="PTHR43710">
    <property type="entry name" value="2-HYDROXYACYL-COA LYASE"/>
    <property type="match status" value="1"/>
</dbReference>
<dbReference type="InterPro" id="IPR029061">
    <property type="entry name" value="THDP-binding"/>
</dbReference>
<dbReference type="GO" id="GO:0046872">
    <property type="term" value="F:metal ion binding"/>
    <property type="evidence" value="ECO:0007669"/>
    <property type="project" value="UniProtKB-KW"/>
</dbReference>